<dbReference type="STRING" id="140314.SAMN04488076_11251"/>
<dbReference type="GO" id="GO:0016491">
    <property type="term" value="F:oxidoreductase activity"/>
    <property type="evidence" value="ECO:0007669"/>
    <property type="project" value="InterPro"/>
</dbReference>
<gene>
    <name evidence="2" type="ORF">Tpal_1208</name>
</gene>
<protein>
    <recommendedName>
        <fullName evidence="1">Putative nitroreductase TM1586 domain-containing protein</fullName>
    </recommendedName>
</protein>
<evidence type="ECO:0000313" key="3">
    <source>
        <dbReference type="Proteomes" id="UP000242754"/>
    </source>
</evidence>
<dbReference type="Pfam" id="PF14512">
    <property type="entry name" value="TM1586_NiRdase"/>
    <property type="match status" value="1"/>
</dbReference>
<dbReference type="EMBL" id="FJNE01000003">
    <property type="protein sequence ID" value="CZQ90050.1"/>
    <property type="molecule type" value="Genomic_DNA"/>
</dbReference>
<keyword evidence="3" id="KW-1185">Reference proteome</keyword>
<feature type="domain" description="Putative nitroreductase TM1586" evidence="1">
    <location>
        <begin position="5"/>
        <end position="104"/>
    </location>
</feature>
<sequence length="136" mass="15392">MHIPAIVTVGEAGEGFNVANLLLSSKKKKRKDFNELFFGEDGRKIEDSGKIKILEGVRWSPSSMNSQPTRVIWEGNQVHFFCKEGGMNVHYIDVGIAMSHFFLRASQAGLKGKWTKIRHHPKAKGRYVATFMIENE</sequence>
<dbReference type="AlphaFoldDB" id="A0A143YIZ3"/>
<reference evidence="2 3" key="1">
    <citation type="submission" date="2016-02" db="EMBL/GenBank/DDBJ databases">
        <authorList>
            <person name="Wen L."/>
            <person name="He K."/>
            <person name="Yang H."/>
        </authorList>
    </citation>
    <scope>NUCLEOTIDE SEQUENCE [LARGE SCALE GENOMIC DNA]</scope>
    <source>
        <strain evidence="2">Trichococcus palustris</strain>
    </source>
</reference>
<evidence type="ECO:0000259" key="1">
    <source>
        <dbReference type="Pfam" id="PF14512"/>
    </source>
</evidence>
<dbReference type="InterPro" id="IPR029478">
    <property type="entry name" value="TM1586_NiRdase"/>
</dbReference>
<dbReference type="SUPFAM" id="SSF55469">
    <property type="entry name" value="FMN-dependent nitroreductase-like"/>
    <property type="match status" value="1"/>
</dbReference>
<accession>A0A143YIZ3</accession>
<name>A0A143YIZ3_9LACT</name>
<dbReference type="Gene3D" id="3.40.109.30">
    <property type="entry name" value="putative nitroreductase (tm1586), domain 2"/>
    <property type="match status" value="1"/>
</dbReference>
<evidence type="ECO:0000313" key="2">
    <source>
        <dbReference type="EMBL" id="CZQ90050.1"/>
    </source>
</evidence>
<dbReference type="InterPro" id="IPR000415">
    <property type="entry name" value="Nitroreductase-like"/>
</dbReference>
<dbReference type="Proteomes" id="UP000242754">
    <property type="component" value="Unassembled WGS sequence"/>
</dbReference>
<organism evidence="2 3">
    <name type="scientific">Trichococcus palustris</name>
    <dbReference type="NCBI Taxonomy" id="140314"/>
    <lineage>
        <taxon>Bacteria</taxon>
        <taxon>Bacillati</taxon>
        <taxon>Bacillota</taxon>
        <taxon>Bacilli</taxon>
        <taxon>Lactobacillales</taxon>
        <taxon>Carnobacteriaceae</taxon>
        <taxon>Trichococcus</taxon>
    </lineage>
</organism>
<proteinExistence type="predicted"/>